<dbReference type="PANTHER" id="PTHR18964:SF169">
    <property type="entry name" value="N-ACETYLMANNOSAMINE KINASE"/>
    <property type="match status" value="1"/>
</dbReference>
<dbReference type="InterPro" id="IPR000600">
    <property type="entry name" value="ROK"/>
</dbReference>
<keyword evidence="3" id="KW-1185">Reference proteome</keyword>
<dbReference type="Pfam" id="PF13412">
    <property type="entry name" value="HTH_24"/>
    <property type="match status" value="1"/>
</dbReference>
<dbReference type="EMBL" id="VNFF01000008">
    <property type="protein sequence ID" value="TVU83511.1"/>
    <property type="molecule type" value="Genomic_DNA"/>
</dbReference>
<dbReference type="Proteomes" id="UP000317938">
    <property type="component" value="Unassembled WGS sequence"/>
</dbReference>
<dbReference type="SUPFAM" id="SSF46785">
    <property type="entry name" value="Winged helix' DNA-binding domain"/>
    <property type="match status" value="1"/>
</dbReference>
<accession>A0ABY3FDW5</accession>
<dbReference type="PANTHER" id="PTHR18964">
    <property type="entry name" value="ROK (REPRESSOR, ORF, KINASE) FAMILY"/>
    <property type="match status" value="1"/>
</dbReference>
<protein>
    <submittedName>
        <fullName evidence="2">ROK family transcriptional regulator</fullName>
    </submittedName>
</protein>
<dbReference type="InterPro" id="IPR036388">
    <property type="entry name" value="WH-like_DNA-bd_sf"/>
</dbReference>
<proteinExistence type="predicted"/>
<dbReference type="Gene3D" id="3.30.420.40">
    <property type="match status" value="2"/>
</dbReference>
<feature type="region of interest" description="Disordered" evidence="1">
    <location>
        <begin position="1"/>
        <end position="25"/>
    </location>
</feature>
<reference evidence="2 3" key="1">
    <citation type="submission" date="2019-07" db="EMBL/GenBank/DDBJ databases">
        <title>Diversity of Bacteria from Kongsfjorden, Arctic.</title>
        <authorList>
            <person name="Yu Y."/>
        </authorList>
    </citation>
    <scope>NUCLEOTIDE SEQUENCE [LARGE SCALE GENOMIC DNA]</scope>
    <source>
        <strain evidence="2 3">SM1927</strain>
    </source>
</reference>
<name>A0ABY3FDW5_9GAMM</name>
<comment type="caution">
    <text evidence="2">The sequence shown here is derived from an EMBL/GenBank/DDBJ whole genome shotgun (WGS) entry which is preliminary data.</text>
</comment>
<organism evidence="2 3">
    <name type="scientific">Pseudoalteromonas neustonica</name>
    <dbReference type="NCBI Taxonomy" id="1840331"/>
    <lineage>
        <taxon>Bacteria</taxon>
        <taxon>Pseudomonadati</taxon>
        <taxon>Pseudomonadota</taxon>
        <taxon>Gammaproteobacteria</taxon>
        <taxon>Alteromonadales</taxon>
        <taxon>Pseudoalteromonadaceae</taxon>
        <taxon>Pseudoalteromonas</taxon>
    </lineage>
</organism>
<dbReference type="SUPFAM" id="SSF53067">
    <property type="entry name" value="Actin-like ATPase domain"/>
    <property type="match status" value="1"/>
</dbReference>
<dbReference type="Pfam" id="PF00480">
    <property type="entry name" value="ROK"/>
    <property type="match status" value="1"/>
</dbReference>
<evidence type="ECO:0000313" key="3">
    <source>
        <dbReference type="Proteomes" id="UP000317938"/>
    </source>
</evidence>
<gene>
    <name evidence="2" type="ORF">FQP85_10000</name>
</gene>
<sequence>MIKAKNPRLVSQEGRSQSGLRAHNERRIMSLIRQQGSAPKAEIAQKTGLSAQAVTVIINSLEAESLLIRKEPQRGRVGQPTIPFALNPDGAFGIGLKVGRRSYDLTLIDLVGNIRATLNEYCAYPTVNSLLTFLEKGISVLKMSLSDELAERILGIGVATPFEIWNWTEEAGAPKKVMNEWKSFDFKQRINQIISLPVYVCNDDTAACSAELSFGNPARFTDFLYIFIGTFIGGGVVINETLFTGKKGNAGAIGSLPRPVLNSEGQLTSQQLIMQSSLYILEKMLKDDGYNTDIVWSSKEYWGDLGPVLDKWIDQVADGLAYAALCSLAIFDFEAIVIDGAIPINVREKIVLATKLKLSQADHRGIYRCAVQSGSIGAKAQSIGCANLPLIINFSQDNVSLSHN</sequence>
<evidence type="ECO:0000256" key="1">
    <source>
        <dbReference type="SAM" id="MobiDB-lite"/>
    </source>
</evidence>
<evidence type="ECO:0000313" key="2">
    <source>
        <dbReference type="EMBL" id="TVU83511.1"/>
    </source>
</evidence>
<dbReference type="InterPro" id="IPR036390">
    <property type="entry name" value="WH_DNA-bd_sf"/>
</dbReference>
<dbReference type="Gene3D" id="1.10.10.10">
    <property type="entry name" value="Winged helix-like DNA-binding domain superfamily/Winged helix DNA-binding domain"/>
    <property type="match status" value="1"/>
</dbReference>
<dbReference type="InterPro" id="IPR043129">
    <property type="entry name" value="ATPase_NBD"/>
</dbReference>